<sequence length="559" mass="63982">MLTEDVPILNAHTKKFLKWKEERNKRKKLENAKKKPAFKVGIVHHALCSPAIRTNTPTVVAKTSKQTTHSNDVQKRITKATEKRLLAKAAKQSAKQSAATTKNVALTSTKHPMNIKKPTSNTEKQKSFAPANYEFRPPSGLHKMPLFGLVPIEQTQQEKGDYFIQDKSTECKTIAINEQKDISSQKLYSEIPDTSGTTTKFKTYASPKLSPNKRKSSQRLNESVCDPNDVTFESNRIVTTRSSFKEQTIEDSLQNKSLDNTNMKTPSQKSTPSDTSSGKENYTEDLILFSPYLTLSRGKKNARKERQQRLGIGRLSSDEIPTKDTIMKNLNISVEEEERTAQYFKFLLNKETERLKELCRKWVDIKLEKDIPDDAMYEIHQAVGQTNLLINKKFERFRSLVEDCEIGKGEKLVTCRDLQGFWDMAYMEVRDCDSRFEKLEQSRNGGWQEEECNIAKPAAKKRMPIKKQIVSSKPSSLRSLILAARRKKMEAKILNEEDMLLQDTNINVKDSTSPQNNRRSVIFDNNTDTQCSTRKSNSHDLTYKRKSTSAQRESFRTSL</sequence>
<dbReference type="STRING" id="67767.A0A0J7MS51"/>
<evidence type="ECO:0000256" key="1">
    <source>
        <dbReference type="ARBA" id="ARBA00008839"/>
    </source>
</evidence>
<dbReference type="GO" id="GO:0051642">
    <property type="term" value="P:centrosome localization"/>
    <property type="evidence" value="ECO:0007669"/>
    <property type="project" value="TreeGrafter"/>
</dbReference>
<proteinExistence type="inferred from homology"/>
<dbReference type="AlphaFoldDB" id="A0A0J7MS51"/>
<comment type="caution">
    <text evidence="3">The sequence shown here is derived from an EMBL/GenBank/DDBJ whole genome shotgun (WGS) entry which is preliminary data.</text>
</comment>
<dbReference type="PANTHER" id="PTHR12353:SF1">
    <property type="entry name" value="DISKS LARGE-ASSOCIATED PROTEIN 5"/>
    <property type="match status" value="1"/>
</dbReference>
<reference evidence="3 4" key="1">
    <citation type="submission" date="2015-04" db="EMBL/GenBank/DDBJ databases">
        <title>Lasius niger genome sequencing.</title>
        <authorList>
            <person name="Konorov E.A."/>
            <person name="Nikitin M.A."/>
            <person name="Kirill M.V."/>
            <person name="Chang P."/>
        </authorList>
    </citation>
    <scope>NUCLEOTIDE SEQUENCE [LARGE SCALE GENOMIC DNA]</scope>
    <source>
        <tissue evidence="3">Whole</tissue>
    </source>
</reference>
<evidence type="ECO:0000313" key="3">
    <source>
        <dbReference type="EMBL" id="KMQ83325.1"/>
    </source>
</evidence>
<protein>
    <submittedName>
        <fullName evidence="3">Disks large-associated protein 5</fullName>
    </submittedName>
</protein>
<dbReference type="GO" id="GO:0005737">
    <property type="term" value="C:cytoplasm"/>
    <property type="evidence" value="ECO:0007669"/>
    <property type="project" value="TreeGrafter"/>
</dbReference>
<keyword evidence="4" id="KW-1185">Reference proteome</keyword>
<feature type="compositionally biased region" description="Polar residues" evidence="2">
    <location>
        <begin position="507"/>
        <end position="535"/>
    </location>
</feature>
<dbReference type="GO" id="GO:0007059">
    <property type="term" value="P:chromosome segregation"/>
    <property type="evidence" value="ECO:0007669"/>
    <property type="project" value="TreeGrafter"/>
</dbReference>
<dbReference type="EMBL" id="LBMM01020259">
    <property type="protein sequence ID" value="KMQ83325.1"/>
    <property type="molecule type" value="Genomic_DNA"/>
</dbReference>
<organism evidence="3 4">
    <name type="scientific">Lasius niger</name>
    <name type="common">Black garden ant</name>
    <dbReference type="NCBI Taxonomy" id="67767"/>
    <lineage>
        <taxon>Eukaryota</taxon>
        <taxon>Metazoa</taxon>
        <taxon>Ecdysozoa</taxon>
        <taxon>Arthropoda</taxon>
        <taxon>Hexapoda</taxon>
        <taxon>Insecta</taxon>
        <taxon>Pterygota</taxon>
        <taxon>Neoptera</taxon>
        <taxon>Endopterygota</taxon>
        <taxon>Hymenoptera</taxon>
        <taxon>Apocrita</taxon>
        <taxon>Aculeata</taxon>
        <taxon>Formicoidea</taxon>
        <taxon>Formicidae</taxon>
        <taxon>Formicinae</taxon>
        <taxon>Lasius</taxon>
        <taxon>Lasius</taxon>
    </lineage>
</organism>
<evidence type="ECO:0000256" key="2">
    <source>
        <dbReference type="SAM" id="MobiDB-lite"/>
    </source>
</evidence>
<gene>
    <name evidence="3" type="ORF">RF55_20336</name>
</gene>
<dbReference type="GO" id="GO:0051382">
    <property type="term" value="P:kinetochore assembly"/>
    <property type="evidence" value="ECO:0007669"/>
    <property type="project" value="TreeGrafter"/>
</dbReference>
<feature type="non-terminal residue" evidence="3">
    <location>
        <position position="559"/>
    </location>
</feature>
<dbReference type="Pfam" id="PF03359">
    <property type="entry name" value="GKAP"/>
    <property type="match status" value="1"/>
</dbReference>
<evidence type="ECO:0000313" key="4">
    <source>
        <dbReference type="Proteomes" id="UP000036403"/>
    </source>
</evidence>
<name>A0A0J7MS51_LASNI</name>
<dbReference type="OrthoDB" id="10023951at2759"/>
<dbReference type="InterPro" id="IPR005026">
    <property type="entry name" value="SAPAP"/>
</dbReference>
<dbReference type="PANTHER" id="PTHR12353">
    <property type="entry name" value="DISKS LARGE-ASSOCIATED PROTEIN DAP SAP90/PSD-95-ASSOCIATED PROTEIN"/>
    <property type="match status" value="1"/>
</dbReference>
<dbReference type="PaxDb" id="67767-A0A0J7MS51"/>
<feature type="region of interest" description="Disordered" evidence="2">
    <location>
        <begin position="190"/>
        <end position="228"/>
    </location>
</feature>
<feature type="region of interest" description="Disordered" evidence="2">
    <location>
        <begin position="243"/>
        <end position="281"/>
    </location>
</feature>
<feature type="compositionally biased region" description="Polar residues" evidence="2">
    <location>
        <begin position="548"/>
        <end position="559"/>
    </location>
</feature>
<feature type="compositionally biased region" description="Polar residues" evidence="2">
    <location>
        <begin position="190"/>
        <end position="201"/>
    </location>
</feature>
<dbReference type="GO" id="GO:0031616">
    <property type="term" value="C:spindle pole centrosome"/>
    <property type="evidence" value="ECO:0007669"/>
    <property type="project" value="TreeGrafter"/>
</dbReference>
<dbReference type="GO" id="GO:0005634">
    <property type="term" value="C:nucleus"/>
    <property type="evidence" value="ECO:0007669"/>
    <property type="project" value="TreeGrafter"/>
</dbReference>
<dbReference type="GO" id="GO:0008017">
    <property type="term" value="F:microtubule binding"/>
    <property type="evidence" value="ECO:0007669"/>
    <property type="project" value="TreeGrafter"/>
</dbReference>
<dbReference type="Proteomes" id="UP000036403">
    <property type="component" value="Unassembled WGS sequence"/>
</dbReference>
<dbReference type="GO" id="GO:0007052">
    <property type="term" value="P:mitotic spindle organization"/>
    <property type="evidence" value="ECO:0007669"/>
    <property type="project" value="TreeGrafter"/>
</dbReference>
<dbReference type="GO" id="GO:0023052">
    <property type="term" value="P:signaling"/>
    <property type="evidence" value="ECO:0007669"/>
    <property type="project" value="InterPro"/>
</dbReference>
<comment type="similarity">
    <text evidence="1">Belongs to the SAPAP family.</text>
</comment>
<dbReference type="GO" id="GO:0007346">
    <property type="term" value="P:regulation of mitotic cell cycle"/>
    <property type="evidence" value="ECO:0007669"/>
    <property type="project" value="TreeGrafter"/>
</dbReference>
<feature type="compositionally biased region" description="Polar residues" evidence="2">
    <location>
        <begin position="249"/>
        <end position="280"/>
    </location>
</feature>
<feature type="region of interest" description="Disordered" evidence="2">
    <location>
        <begin position="507"/>
        <end position="559"/>
    </location>
</feature>
<accession>A0A0J7MS51</accession>